<accession>B8BUF6</accession>
<sequence>MSMKQTTSNALAFIWLCAILDVEAFSPSSPTTSSASARWMPSSSSSPLHIHKSRHNTLFATSNELFFADAIAQQESTSVNDITSQTVSKKSEGRRALGSQELLMLPRQYRPKLNEGLPPFPSMSHVQVTVLSSTPSVDAISKAIDIAMGTHPMLRCHVEGDGEPDERIDLFQMVRKGEPNPCTFVAPETTPFTSKDVLRVVDVSGSDMASLEASWKTNFAKDIDDGSWYEISSKGPLWRMTMHRLGDGGDDSPCALVFSANHAISDQGSVNVLMDQLLADIVSIEHSGKVSNKAVVQEVPMAMEDSVLGTNNRWSDVHTSGLSPGTVKYVLDKAAEGLKSPVILPDSNGNAGGGDSVLGAVSTIMGKSAGGESEASSERKTVLQFRSLPTETTSALLEACRANGVSITNALIAATTLASTDFIDGGDSKPGKERNYKVLQSLDMRRFGAQLDKCDTVACMAGSNDLMFGPLKDNSGEVFCNLPESSDSQDMFWGLAKEGRDQTKQFVDSNGPVHAVRVFDFAMTISDMNNLVDLTVKSKDSQGRAYSAGLSNVGVYERQKAVKRENGGERENIQVKHGKYEVLDVFFGTPHARTGCLYIVSAITVNGSMKLTFHPASPIVSEETNKQFADDFVGILEKAATTKAVKEGNSGNPLFSQLNIPEGTLSLAAAGLGLVGLVVHAGAWSEFFFNIAEMKANVADPKDFWDAVNFWIFFAVGHPLLQPILWISDVLHGSPGPIVFDLVPASFLMANILFIGATAWSKEFRNALNIAALSAFLTYVGAGLDGQAGLGDFNLQLNDRYQGQVVKGCPAYDQVRQPSMDDFDLEKYQGRWYEQKFHDWTQFKEVYDTTLDIKLTPDKKGWTDDFGVKGPAPDSAKLSWDKSPVANGAHYFMFGRVADEDPPGILRESGFGVEFPNYIVDVKKDPATGEYTEAIQFQCLERGGVRVFEGINFMSRKPVMSDEEMKGMHQRAKAAGMNPYGAAEEQMHTVARRGADEPKIDNSWQQMWHAIGVDKLLELLAESIEDGGR</sequence>
<feature type="transmembrane region" description="Helical" evidence="1">
    <location>
        <begin position="738"/>
        <end position="760"/>
    </location>
</feature>
<dbReference type="Gene3D" id="3.30.559.10">
    <property type="entry name" value="Chloramphenicol acetyltransferase-like domain"/>
    <property type="match status" value="1"/>
</dbReference>
<keyword evidence="1" id="KW-0472">Membrane</keyword>
<reference evidence="3 4" key="2">
    <citation type="journal article" date="2008" name="Nature">
        <title>The Phaeodactylum genome reveals the evolutionary history of diatom genomes.</title>
        <authorList>
            <person name="Bowler C."/>
            <person name="Allen A.E."/>
            <person name="Badger J.H."/>
            <person name="Grimwood J."/>
            <person name="Jabbari K."/>
            <person name="Kuo A."/>
            <person name="Maheswari U."/>
            <person name="Martens C."/>
            <person name="Maumus F."/>
            <person name="Otillar R.P."/>
            <person name="Rayko E."/>
            <person name="Salamov A."/>
            <person name="Vandepoele K."/>
            <person name="Beszteri B."/>
            <person name="Gruber A."/>
            <person name="Heijde M."/>
            <person name="Katinka M."/>
            <person name="Mock T."/>
            <person name="Valentin K."/>
            <person name="Verret F."/>
            <person name="Berges J.A."/>
            <person name="Brownlee C."/>
            <person name="Cadoret J.P."/>
            <person name="Chiovitti A."/>
            <person name="Choi C.J."/>
            <person name="Coesel S."/>
            <person name="De Martino A."/>
            <person name="Detter J.C."/>
            <person name="Durkin C."/>
            <person name="Falciatore A."/>
            <person name="Fournet J."/>
            <person name="Haruta M."/>
            <person name="Huysman M.J."/>
            <person name="Jenkins B.D."/>
            <person name="Jiroutova K."/>
            <person name="Jorgensen R.E."/>
            <person name="Joubert Y."/>
            <person name="Kaplan A."/>
            <person name="Kroger N."/>
            <person name="Kroth P.G."/>
            <person name="La Roche J."/>
            <person name="Lindquist E."/>
            <person name="Lommer M."/>
            <person name="Martin-Jezequel V."/>
            <person name="Lopez P.J."/>
            <person name="Lucas S."/>
            <person name="Mangogna M."/>
            <person name="McGinnis K."/>
            <person name="Medlin L.K."/>
            <person name="Montsant A."/>
            <person name="Oudot-Le Secq M.P."/>
            <person name="Napoli C."/>
            <person name="Obornik M."/>
            <person name="Parker M.S."/>
            <person name="Petit J.L."/>
            <person name="Porcel B.M."/>
            <person name="Poulsen N."/>
            <person name="Robison M."/>
            <person name="Rychlewski L."/>
            <person name="Rynearson T.A."/>
            <person name="Schmutz J."/>
            <person name="Shapiro H."/>
            <person name="Siaut M."/>
            <person name="Stanley M."/>
            <person name="Sussman M.R."/>
            <person name="Taylor A.R."/>
            <person name="Vardi A."/>
            <person name="von Dassow P."/>
            <person name="Vyverman W."/>
            <person name="Willis A."/>
            <person name="Wyrwicz L.S."/>
            <person name="Rokhsar D.S."/>
            <person name="Weissenbach J."/>
            <person name="Armbrust E.V."/>
            <person name="Green B.R."/>
            <person name="Van de Peer Y."/>
            <person name="Grigoriev I.V."/>
        </authorList>
    </citation>
    <scope>NUCLEOTIDE SEQUENCE [LARGE SCALE GENOMIC DNA]</scope>
    <source>
        <strain evidence="3 4">CCMP1335</strain>
    </source>
</reference>
<keyword evidence="1" id="KW-1133">Transmembrane helix</keyword>
<feature type="transmembrane region" description="Helical" evidence="1">
    <location>
        <begin position="665"/>
        <end position="692"/>
    </location>
</feature>
<dbReference type="AlphaFoldDB" id="B8BUF6"/>
<evidence type="ECO:0000256" key="2">
    <source>
        <dbReference type="SAM" id="SignalP"/>
    </source>
</evidence>
<dbReference type="eggNOG" id="ENOG502RX60">
    <property type="taxonomic scope" value="Eukaryota"/>
</dbReference>
<dbReference type="GO" id="GO:0006629">
    <property type="term" value="P:lipid metabolic process"/>
    <property type="evidence" value="ECO:0000318"/>
    <property type="project" value="GO_Central"/>
</dbReference>
<dbReference type="KEGG" id="tps:THAPSDRAFT_2465"/>
<proteinExistence type="predicted"/>
<dbReference type="RefSeq" id="XP_002287837.1">
    <property type="nucleotide sequence ID" value="XM_002287801.1"/>
</dbReference>
<feature type="chain" id="PRO_5002865959" evidence="2">
    <location>
        <begin position="25"/>
        <end position="1029"/>
    </location>
</feature>
<dbReference type="PaxDb" id="35128-Thaps2465"/>
<evidence type="ECO:0000256" key="1">
    <source>
        <dbReference type="SAM" id="Phobius"/>
    </source>
</evidence>
<feature type="signal peptide" evidence="2">
    <location>
        <begin position="1"/>
        <end position="24"/>
    </location>
</feature>
<keyword evidence="2" id="KW-0732">Signal</keyword>
<keyword evidence="4" id="KW-1185">Reference proteome</keyword>
<dbReference type="GO" id="GO:0000302">
    <property type="term" value="P:response to reactive oxygen species"/>
    <property type="evidence" value="ECO:0000318"/>
    <property type="project" value="GO_Central"/>
</dbReference>
<dbReference type="PANTHER" id="PTHR28037">
    <property type="entry name" value="ALCOHOL O-ACETYLTRANSFERASE 1-RELATED"/>
    <property type="match status" value="1"/>
</dbReference>
<dbReference type="GeneID" id="7450359"/>
<dbReference type="PANTHER" id="PTHR28037:SF1">
    <property type="entry name" value="ALCOHOL O-ACETYLTRANSFERASE 1-RELATED"/>
    <property type="match status" value="1"/>
</dbReference>
<feature type="transmembrane region" description="Helical" evidence="1">
    <location>
        <begin position="767"/>
        <end position="784"/>
    </location>
</feature>
<dbReference type="EMBL" id="CM000639">
    <property type="protein sequence ID" value="EED95280.1"/>
    <property type="molecule type" value="Genomic_DNA"/>
</dbReference>
<evidence type="ECO:0000313" key="3">
    <source>
        <dbReference type="EMBL" id="EED95280.1"/>
    </source>
</evidence>
<evidence type="ECO:0000313" key="4">
    <source>
        <dbReference type="Proteomes" id="UP000001449"/>
    </source>
</evidence>
<dbReference type="FunFam" id="2.40.128.20:FF:000054">
    <property type="entry name" value="Uncharacterized protein"/>
    <property type="match status" value="1"/>
</dbReference>
<organism evidence="3 4">
    <name type="scientific">Thalassiosira pseudonana</name>
    <name type="common">Marine diatom</name>
    <name type="synonym">Cyclotella nana</name>
    <dbReference type="NCBI Taxonomy" id="35128"/>
    <lineage>
        <taxon>Eukaryota</taxon>
        <taxon>Sar</taxon>
        <taxon>Stramenopiles</taxon>
        <taxon>Ochrophyta</taxon>
        <taxon>Bacillariophyta</taxon>
        <taxon>Coscinodiscophyceae</taxon>
        <taxon>Thalassiosirophycidae</taxon>
        <taxon>Thalassiosirales</taxon>
        <taxon>Thalassiosiraceae</taxon>
        <taxon>Thalassiosira</taxon>
    </lineage>
</organism>
<dbReference type="InterPro" id="IPR012674">
    <property type="entry name" value="Calycin"/>
</dbReference>
<reference evidence="3 4" key="1">
    <citation type="journal article" date="2004" name="Science">
        <title>The genome of the diatom Thalassiosira pseudonana: ecology, evolution, and metabolism.</title>
        <authorList>
            <person name="Armbrust E.V."/>
            <person name="Berges J.A."/>
            <person name="Bowler C."/>
            <person name="Green B.R."/>
            <person name="Martinez D."/>
            <person name="Putnam N.H."/>
            <person name="Zhou S."/>
            <person name="Allen A.E."/>
            <person name="Apt K.E."/>
            <person name="Bechner M."/>
            <person name="Brzezinski M.A."/>
            <person name="Chaal B.K."/>
            <person name="Chiovitti A."/>
            <person name="Davis A.K."/>
            <person name="Demarest M.S."/>
            <person name="Detter J.C."/>
            <person name="Glavina T."/>
            <person name="Goodstein D."/>
            <person name="Hadi M.Z."/>
            <person name="Hellsten U."/>
            <person name="Hildebrand M."/>
            <person name="Jenkins B.D."/>
            <person name="Jurka J."/>
            <person name="Kapitonov V.V."/>
            <person name="Kroger N."/>
            <person name="Lau W.W."/>
            <person name="Lane T.W."/>
            <person name="Larimer F.W."/>
            <person name="Lippmeier J.C."/>
            <person name="Lucas S."/>
            <person name="Medina M."/>
            <person name="Montsant A."/>
            <person name="Obornik M."/>
            <person name="Parker M.S."/>
            <person name="Palenik B."/>
            <person name="Pazour G.J."/>
            <person name="Richardson P.M."/>
            <person name="Rynearson T.A."/>
            <person name="Saito M.A."/>
            <person name="Schwartz D.C."/>
            <person name="Thamatrakoln K."/>
            <person name="Valentin K."/>
            <person name="Vardi A."/>
            <person name="Wilkerson F.P."/>
            <person name="Rokhsar D.S."/>
        </authorList>
    </citation>
    <scope>NUCLEOTIDE SEQUENCE [LARGE SCALE GENOMIC DNA]</scope>
    <source>
        <strain evidence="3 4">CCMP1335</strain>
    </source>
</reference>
<dbReference type="Gene3D" id="2.40.128.20">
    <property type="match status" value="1"/>
</dbReference>
<protein>
    <submittedName>
        <fullName evidence="3">Uncharacterized protein</fullName>
    </submittedName>
</protein>
<keyword evidence="1" id="KW-0812">Transmembrane</keyword>
<dbReference type="InParanoid" id="B8BUF6"/>
<dbReference type="HOGENOM" id="CLU_296210_0_0_1"/>
<dbReference type="InterPro" id="IPR023213">
    <property type="entry name" value="CAT-like_dom_sf"/>
</dbReference>
<dbReference type="Proteomes" id="UP000001449">
    <property type="component" value="Chromosome 2"/>
</dbReference>
<dbReference type="SUPFAM" id="SSF52777">
    <property type="entry name" value="CoA-dependent acyltransferases"/>
    <property type="match status" value="1"/>
</dbReference>
<dbReference type="GO" id="GO:0005737">
    <property type="term" value="C:cytoplasm"/>
    <property type="evidence" value="ECO:0000318"/>
    <property type="project" value="GO_Central"/>
</dbReference>
<name>B8BUF6_THAPS</name>
<dbReference type="InterPro" id="IPR052058">
    <property type="entry name" value="Alcohol_O-acetyltransferase"/>
</dbReference>
<dbReference type="OMA" id="WVDDFAV"/>
<dbReference type="SUPFAM" id="SSF50814">
    <property type="entry name" value="Lipocalins"/>
    <property type="match status" value="1"/>
</dbReference>
<gene>
    <name evidence="3" type="ORF">THAPSDRAFT_2465</name>
</gene>
<feature type="transmembrane region" description="Helical" evidence="1">
    <location>
        <begin position="704"/>
        <end position="726"/>
    </location>
</feature>